<comment type="caution">
    <text evidence="2">The sequence shown here is derived from an EMBL/GenBank/DDBJ whole genome shotgun (WGS) entry which is preliminary data.</text>
</comment>
<dbReference type="EMBL" id="PGOL01004439">
    <property type="protein sequence ID" value="PKI37339.1"/>
    <property type="molecule type" value="Genomic_DNA"/>
</dbReference>
<accession>A0A2I0I035</accession>
<feature type="region of interest" description="Disordered" evidence="1">
    <location>
        <begin position="1"/>
        <end position="20"/>
    </location>
</feature>
<gene>
    <name evidence="2" type="ORF">CRG98_042269</name>
</gene>
<sequence length="81" mass="9328">MGFQFSSRERASPSLRDRSPPSFLELLGRCGRLEKRSLALLEGFLRIGRTCEPPPMASERTKMDMTARRLGVWIFEIRTVK</sequence>
<keyword evidence="3" id="KW-1185">Reference proteome</keyword>
<proteinExistence type="predicted"/>
<protein>
    <submittedName>
        <fullName evidence="2">Uncharacterized protein</fullName>
    </submittedName>
</protein>
<reference evidence="2 3" key="1">
    <citation type="submission" date="2017-11" db="EMBL/GenBank/DDBJ databases">
        <title>De-novo sequencing of pomegranate (Punica granatum L.) genome.</title>
        <authorList>
            <person name="Akparov Z."/>
            <person name="Amiraslanov A."/>
            <person name="Hajiyeva S."/>
            <person name="Abbasov M."/>
            <person name="Kaur K."/>
            <person name="Hamwieh A."/>
            <person name="Solovyev V."/>
            <person name="Salamov A."/>
            <person name="Braich B."/>
            <person name="Kosarev P."/>
            <person name="Mahmoud A."/>
            <person name="Hajiyev E."/>
            <person name="Babayeva S."/>
            <person name="Izzatullayeva V."/>
            <person name="Mammadov A."/>
            <person name="Mammadov A."/>
            <person name="Sharifova S."/>
            <person name="Ojaghi J."/>
            <person name="Eynullazada K."/>
            <person name="Bayramov B."/>
            <person name="Abdulazimova A."/>
            <person name="Shahmuradov I."/>
        </authorList>
    </citation>
    <scope>NUCLEOTIDE SEQUENCE [LARGE SCALE GENOMIC DNA]</scope>
    <source>
        <strain evidence="3">cv. AG2017</strain>
        <tissue evidence="2">Leaf</tissue>
    </source>
</reference>
<evidence type="ECO:0000313" key="3">
    <source>
        <dbReference type="Proteomes" id="UP000233551"/>
    </source>
</evidence>
<evidence type="ECO:0000256" key="1">
    <source>
        <dbReference type="SAM" id="MobiDB-lite"/>
    </source>
</evidence>
<feature type="compositionally biased region" description="Basic and acidic residues" evidence="1">
    <location>
        <begin position="7"/>
        <end position="19"/>
    </location>
</feature>
<organism evidence="2 3">
    <name type="scientific">Punica granatum</name>
    <name type="common">Pomegranate</name>
    <dbReference type="NCBI Taxonomy" id="22663"/>
    <lineage>
        <taxon>Eukaryota</taxon>
        <taxon>Viridiplantae</taxon>
        <taxon>Streptophyta</taxon>
        <taxon>Embryophyta</taxon>
        <taxon>Tracheophyta</taxon>
        <taxon>Spermatophyta</taxon>
        <taxon>Magnoliopsida</taxon>
        <taxon>eudicotyledons</taxon>
        <taxon>Gunneridae</taxon>
        <taxon>Pentapetalae</taxon>
        <taxon>rosids</taxon>
        <taxon>malvids</taxon>
        <taxon>Myrtales</taxon>
        <taxon>Lythraceae</taxon>
        <taxon>Punica</taxon>
    </lineage>
</organism>
<name>A0A2I0I035_PUNGR</name>
<evidence type="ECO:0000313" key="2">
    <source>
        <dbReference type="EMBL" id="PKI37339.1"/>
    </source>
</evidence>
<dbReference type="AlphaFoldDB" id="A0A2I0I035"/>
<dbReference type="Proteomes" id="UP000233551">
    <property type="component" value="Unassembled WGS sequence"/>
</dbReference>